<dbReference type="PANTHER" id="PTHR32361">
    <property type="entry name" value="FERRIC/CUPRIC REDUCTASE TRANSMEMBRANE COMPONENT"/>
    <property type="match status" value="1"/>
</dbReference>
<dbReference type="Pfam" id="PF08022">
    <property type="entry name" value="FAD_binding_8"/>
    <property type="match status" value="1"/>
</dbReference>
<dbReference type="GO" id="GO:0015677">
    <property type="term" value="P:copper ion import"/>
    <property type="evidence" value="ECO:0007669"/>
    <property type="project" value="TreeGrafter"/>
</dbReference>
<dbReference type="Pfam" id="PF08030">
    <property type="entry name" value="NAD_binding_6"/>
    <property type="match status" value="1"/>
</dbReference>
<evidence type="ECO:0000256" key="5">
    <source>
        <dbReference type="ARBA" id="ARBA00022982"/>
    </source>
</evidence>
<comment type="caution">
    <text evidence="13">The sequence shown here is derived from an EMBL/GenBank/DDBJ whole genome shotgun (WGS) entry which is preliminary data.</text>
</comment>
<dbReference type="InterPro" id="IPR039261">
    <property type="entry name" value="FNR_nucleotide-bd"/>
</dbReference>
<reference evidence="13" key="1">
    <citation type="journal article" date="2021" name="Nat. Commun.">
        <title>Genetic determinants of endophytism in the Arabidopsis root mycobiome.</title>
        <authorList>
            <person name="Mesny F."/>
            <person name="Miyauchi S."/>
            <person name="Thiergart T."/>
            <person name="Pickel B."/>
            <person name="Atanasova L."/>
            <person name="Karlsson M."/>
            <person name="Huettel B."/>
            <person name="Barry K.W."/>
            <person name="Haridas S."/>
            <person name="Chen C."/>
            <person name="Bauer D."/>
            <person name="Andreopoulos W."/>
            <person name="Pangilinan J."/>
            <person name="LaButti K."/>
            <person name="Riley R."/>
            <person name="Lipzen A."/>
            <person name="Clum A."/>
            <person name="Drula E."/>
            <person name="Henrissat B."/>
            <person name="Kohler A."/>
            <person name="Grigoriev I.V."/>
            <person name="Martin F.M."/>
            <person name="Hacquard S."/>
        </authorList>
    </citation>
    <scope>NUCLEOTIDE SEQUENCE</scope>
    <source>
        <strain evidence="13">MPI-CAGE-AT-0021</strain>
    </source>
</reference>
<dbReference type="Pfam" id="PF01794">
    <property type="entry name" value="Ferric_reduct"/>
    <property type="match status" value="1"/>
</dbReference>
<keyword evidence="4 11" id="KW-0812">Transmembrane</keyword>
<evidence type="ECO:0000256" key="9">
    <source>
        <dbReference type="ARBA" id="ARBA00023136"/>
    </source>
</evidence>
<comment type="similarity">
    <text evidence="2">Belongs to the ferric reductase (FRE) family.</text>
</comment>
<name>A0A9P9F796_9HYPO</name>
<evidence type="ECO:0000256" key="1">
    <source>
        <dbReference type="ARBA" id="ARBA00004141"/>
    </source>
</evidence>
<dbReference type="SFLD" id="SFLDS00052">
    <property type="entry name" value="Ferric_Reductase_Domain"/>
    <property type="match status" value="1"/>
</dbReference>
<dbReference type="InterPro" id="IPR013112">
    <property type="entry name" value="FAD-bd_8"/>
</dbReference>
<dbReference type="SFLD" id="SFLDG01168">
    <property type="entry name" value="Ferric_reductase_subgroup_(FRE"/>
    <property type="match status" value="1"/>
</dbReference>
<dbReference type="Proteomes" id="UP000717696">
    <property type="component" value="Unassembled WGS sequence"/>
</dbReference>
<feature type="transmembrane region" description="Helical" evidence="11">
    <location>
        <begin position="175"/>
        <end position="199"/>
    </location>
</feature>
<dbReference type="SUPFAM" id="SSF52343">
    <property type="entry name" value="Ferredoxin reductase-like, C-terminal NADP-linked domain"/>
    <property type="match status" value="1"/>
</dbReference>
<dbReference type="OrthoDB" id="10006946at2759"/>
<evidence type="ECO:0000256" key="3">
    <source>
        <dbReference type="ARBA" id="ARBA00022448"/>
    </source>
</evidence>
<gene>
    <name evidence="13" type="ORF">B0J13DRAFT_436991</name>
</gene>
<protein>
    <recommendedName>
        <fullName evidence="12">FAD-binding FR-type domain-containing protein</fullName>
    </recommendedName>
</protein>
<evidence type="ECO:0000256" key="10">
    <source>
        <dbReference type="ARBA" id="ARBA00023180"/>
    </source>
</evidence>
<evidence type="ECO:0000313" key="13">
    <source>
        <dbReference type="EMBL" id="KAH7155226.1"/>
    </source>
</evidence>
<dbReference type="AlphaFoldDB" id="A0A9P9F796"/>
<keyword evidence="10" id="KW-0325">Glycoprotein</keyword>
<evidence type="ECO:0000259" key="12">
    <source>
        <dbReference type="PROSITE" id="PS51384"/>
    </source>
</evidence>
<keyword evidence="9 11" id="KW-0472">Membrane</keyword>
<comment type="subcellular location">
    <subcellularLocation>
        <location evidence="1">Membrane</location>
        <topology evidence="1">Multi-pass membrane protein</topology>
    </subcellularLocation>
</comment>
<dbReference type="CDD" id="cd06186">
    <property type="entry name" value="NOX_Duox_like_FAD_NADP"/>
    <property type="match status" value="1"/>
</dbReference>
<keyword evidence="3" id="KW-0813">Transport</keyword>
<keyword evidence="5" id="KW-0249">Electron transport</keyword>
<dbReference type="GO" id="GO:0006879">
    <property type="term" value="P:intracellular iron ion homeostasis"/>
    <property type="evidence" value="ECO:0007669"/>
    <property type="project" value="TreeGrafter"/>
</dbReference>
<sequence length="566" mass="62715">MLWPYEFVTLSDEEKVLRRASINSHASLAFWSAFSPVAALLLVRFAARVRRLRNGGGRYREVPGSPAVKAGAGSWAAVVERRWRTLRWWMGEDVYFVGAHWGHRDEWLLGLAWTVWLLSLCVRGTGKDYLHLTKRFGAIATSQLPVQYLLSLKYLSPFGYFFRSSHERLNRYHRVLGRIIYFLLILHAVFYNVFFVASGIWLQRFFAYVVFAGVVAFTLLHTLNGTSMAAGREQSYRIFFVVHLTAAVLVPPLIFFHAPSARIYVSLALVFLVLDLAARKITAVTASAIVETIPGTDLIKISASMPNKNILKFKAHPGAHLYLSLPPVSRPDPDPFSTGNLLFEFLYNPFTVVSADEKSNDLTFVARKRTGPMTTRLAQFAAAGAPSTSEGRIPLCIEGPYGAAGKTYPDLVDSGVSRILLVAGGVGAAFAVPVYHAILADSPSTRVQLVWAVRSPGDATWAPSDPTGKSLMADDQVQLFLTGDMGVSNAPDTANGDIQLASRPPHNAKRPNFQKIVDDLFKAGTNEKVAVLICGPVQMGRELRQCITPWVMKGRDVWWHDESFGW</sequence>
<dbReference type="PANTHER" id="PTHR32361:SF9">
    <property type="entry name" value="FERRIC REDUCTASE TRANSMEMBRANE COMPONENT 3-RELATED"/>
    <property type="match status" value="1"/>
</dbReference>
<dbReference type="GO" id="GO:0005886">
    <property type="term" value="C:plasma membrane"/>
    <property type="evidence" value="ECO:0007669"/>
    <property type="project" value="TreeGrafter"/>
</dbReference>
<dbReference type="InterPro" id="IPR017927">
    <property type="entry name" value="FAD-bd_FR_type"/>
</dbReference>
<dbReference type="GO" id="GO:0006826">
    <property type="term" value="P:iron ion transport"/>
    <property type="evidence" value="ECO:0007669"/>
    <property type="project" value="TreeGrafter"/>
</dbReference>
<keyword evidence="14" id="KW-1185">Reference proteome</keyword>
<dbReference type="Gene3D" id="3.40.50.80">
    <property type="entry name" value="Nucleotide-binding domain of ferredoxin-NADP reductase (FNR) module"/>
    <property type="match status" value="1"/>
</dbReference>
<evidence type="ECO:0000256" key="7">
    <source>
        <dbReference type="ARBA" id="ARBA00023002"/>
    </source>
</evidence>
<organism evidence="13 14">
    <name type="scientific">Dactylonectria estremocensis</name>
    <dbReference type="NCBI Taxonomy" id="1079267"/>
    <lineage>
        <taxon>Eukaryota</taxon>
        <taxon>Fungi</taxon>
        <taxon>Dikarya</taxon>
        <taxon>Ascomycota</taxon>
        <taxon>Pezizomycotina</taxon>
        <taxon>Sordariomycetes</taxon>
        <taxon>Hypocreomycetidae</taxon>
        <taxon>Hypocreales</taxon>
        <taxon>Nectriaceae</taxon>
        <taxon>Dactylonectria</taxon>
    </lineage>
</organism>
<dbReference type="GO" id="GO:0000293">
    <property type="term" value="F:ferric-chelate reductase activity"/>
    <property type="evidence" value="ECO:0007669"/>
    <property type="project" value="UniProtKB-ARBA"/>
</dbReference>
<evidence type="ECO:0000256" key="2">
    <source>
        <dbReference type="ARBA" id="ARBA00006278"/>
    </source>
</evidence>
<feature type="transmembrane region" description="Helical" evidence="11">
    <location>
        <begin position="28"/>
        <end position="47"/>
    </location>
</feature>
<dbReference type="InterPro" id="IPR013130">
    <property type="entry name" value="Fe3_Rdtase_TM_dom"/>
</dbReference>
<dbReference type="InterPro" id="IPR051410">
    <property type="entry name" value="Ferric/Cupric_Reductase"/>
</dbReference>
<keyword evidence="7" id="KW-0560">Oxidoreductase</keyword>
<keyword evidence="8" id="KW-0406">Ion transport</keyword>
<evidence type="ECO:0000256" key="6">
    <source>
        <dbReference type="ARBA" id="ARBA00022989"/>
    </source>
</evidence>
<evidence type="ECO:0000256" key="11">
    <source>
        <dbReference type="SAM" id="Phobius"/>
    </source>
</evidence>
<dbReference type="PROSITE" id="PS51384">
    <property type="entry name" value="FAD_FR"/>
    <property type="match status" value="1"/>
</dbReference>
<dbReference type="InterPro" id="IPR013121">
    <property type="entry name" value="Fe_red_NAD-bd_6"/>
</dbReference>
<evidence type="ECO:0000313" key="14">
    <source>
        <dbReference type="Proteomes" id="UP000717696"/>
    </source>
</evidence>
<keyword evidence="6 11" id="KW-1133">Transmembrane helix</keyword>
<feature type="transmembrane region" description="Helical" evidence="11">
    <location>
        <begin position="205"/>
        <end position="223"/>
    </location>
</feature>
<evidence type="ECO:0000256" key="4">
    <source>
        <dbReference type="ARBA" id="ARBA00022692"/>
    </source>
</evidence>
<feature type="transmembrane region" description="Helical" evidence="11">
    <location>
        <begin position="235"/>
        <end position="255"/>
    </location>
</feature>
<accession>A0A9P9F796</accession>
<dbReference type="EMBL" id="JAGMUU010000004">
    <property type="protein sequence ID" value="KAH7155226.1"/>
    <property type="molecule type" value="Genomic_DNA"/>
</dbReference>
<proteinExistence type="inferred from homology"/>
<evidence type="ECO:0000256" key="8">
    <source>
        <dbReference type="ARBA" id="ARBA00023065"/>
    </source>
</evidence>
<feature type="domain" description="FAD-binding FR-type" evidence="12">
    <location>
        <begin position="278"/>
        <end position="407"/>
    </location>
</feature>